<dbReference type="RefSeq" id="WP_207894298.1">
    <property type="nucleotide sequence ID" value="NZ_CALJUB010000035.1"/>
</dbReference>
<evidence type="ECO:0000313" key="2">
    <source>
        <dbReference type="EMBL" id="TCP06422.1"/>
    </source>
</evidence>
<proteinExistence type="predicted"/>
<reference evidence="3" key="3">
    <citation type="journal article" date="2022" name="Res Sq">
        <title>Evolution of multicellular longitudinally dividing oral cavity symbionts (Neisseriaceae).</title>
        <authorList>
            <person name="Nyongesa S."/>
            <person name="Weber P."/>
            <person name="Bernet E."/>
            <person name="Pullido F."/>
            <person name="Nieckarz M."/>
            <person name="Delaby M."/>
            <person name="Nieves C."/>
            <person name="Viehboeck T."/>
            <person name="Krause N."/>
            <person name="Rivera-Millot A."/>
            <person name="Nakamura A."/>
            <person name="Vischer N."/>
            <person name="VanNieuwenhze M."/>
            <person name="Brun Y."/>
            <person name="Cava F."/>
            <person name="Bulgheresi S."/>
            <person name="Veyrier F."/>
        </authorList>
    </citation>
    <scope>NUCLEOTIDE SEQUENCE</scope>
    <source>
        <strain evidence="3">1258/02</strain>
    </source>
</reference>
<feature type="signal peptide" evidence="1">
    <location>
        <begin position="1"/>
        <end position="26"/>
    </location>
</feature>
<dbReference type="AlphaFoldDB" id="A0AAE9GWB0"/>
<keyword evidence="1" id="KW-0732">Signal</keyword>
<dbReference type="EMBL" id="SLXE01000012">
    <property type="protein sequence ID" value="TCP06422.1"/>
    <property type="molecule type" value="Genomic_DNA"/>
</dbReference>
<accession>A0AAE9GWB0</accession>
<name>A0AAE9GWB0_9NEIS</name>
<dbReference type="EMBL" id="CP091507">
    <property type="protein sequence ID" value="UOO80241.1"/>
    <property type="molecule type" value="Genomic_DNA"/>
</dbReference>
<feature type="chain" id="PRO_5041954613" description="Beta-barrel porin 2" evidence="1">
    <location>
        <begin position="27"/>
        <end position="337"/>
    </location>
</feature>
<sequence length="337" mass="38946">MAYQNLRARQLPLSLLLCLAPAAAFAADAPETAEAPSATETAAEATWVDEQHSSVRRGIKGLAHQLDDWFGEPDPDDPASANLRIILDTNWNKYDDVSFKPRIRGRLRLPVLEERLSVVFGDDSLDNELQDEAHLGADGRLHDSSDKRFDRRQSRDENSSLALRWSDITRRTGLDTDVDLGVRSGNDIYVRFKAGKNWQLDNDYNTRLEQIYRYGIDSKHYVRTNFEVKRAPVGEPFVANHLHVQYTHDNDEEWEWGNSLYRQHDFAPGKWLNYGLYAGGFIENKKADINGYGPFVGYRQPFWRDWLFAQTELNYYNDRRENRSHHVGVLLRLEALF</sequence>
<evidence type="ECO:0000313" key="3">
    <source>
        <dbReference type="EMBL" id="UOO80241.1"/>
    </source>
</evidence>
<organism evidence="3 5">
    <name type="scientific">Uruburuella suis</name>
    <dbReference type="NCBI Taxonomy" id="252130"/>
    <lineage>
        <taxon>Bacteria</taxon>
        <taxon>Pseudomonadati</taxon>
        <taxon>Pseudomonadota</taxon>
        <taxon>Betaproteobacteria</taxon>
        <taxon>Neisseriales</taxon>
        <taxon>Neisseriaceae</taxon>
        <taxon>Uruburuella</taxon>
    </lineage>
</organism>
<dbReference type="Proteomes" id="UP000829756">
    <property type="component" value="Chromosome"/>
</dbReference>
<evidence type="ECO:0000256" key="1">
    <source>
        <dbReference type="SAM" id="SignalP"/>
    </source>
</evidence>
<reference evidence="3" key="2">
    <citation type="submission" date="2021-12" db="EMBL/GenBank/DDBJ databases">
        <authorList>
            <person name="Veyrier F.J."/>
        </authorList>
    </citation>
    <scope>NUCLEOTIDE SEQUENCE</scope>
    <source>
        <strain evidence="3">1258/02</strain>
    </source>
</reference>
<evidence type="ECO:0000313" key="4">
    <source>
        <dbReference type="Proteomes" id="UP000294721"/>
    </source>
</evidence>
<dbReference type="KEGG" id="usu:LVJ78_04315"/>
<gene>
    <name evidence="2" type="ORF">EV680_11249</name>
    <name evidence="3" type="ORF">LVJ78_04315</name>
</gene>
<protein>
    <recommendedName>
        <fullName evidence="6">Beta-barrel porin 2</fullName>
    </recommendedName>
</protein>
<keyword evidence="4" id="KW-1185">Reference proteome</keyword>
<evidence type="ECO:0000313" key="5">
    <source>
        <dbReference type="Proteomes" id="UP000829756"/>
    </source>
</evidence>
<dbReference type="Proteomes" id="UP000294721">
    <property type="component" value="Unassembled WGS sequence"/>
</dbReference>
<evidence type="ECO:0008006" key="6">
    <source>
        <dbReference type="Google" id="ProtNLM"/>
    </source>
</evidence>
<reference evidence="2 4" key="1">
    <citation type="submission" date="2019-03" db="EMBL/GenBank/DDBJ databases">
        <title>Genomic Encyclopedia of Type Strains, Phase IV (KMG-IV): sequencing the most valuable type-strain genomes for metagenomic binning, comparative biology and taxonomic classification.</title>
        <authorList>
            <person name="Goeker M."/>
        </authorList>
    </citation>
    <scope>NUCLEOTIDE SEQUENCE [LARGE SCALE GENOMIC DNA]</scope>
    <source>
        <strain evidence="2 4">DSM 17474</strain>
    </source>
</reference>